<name>A0A7R9H7L4_TIMCR</name>
<accession>A0A7R9H7L4</accession>
<reference evidence="1" key="1">
    <citation type="submission" date="2020-11" db="EMBL/GenBank/DDBJ databases">
        <authorList>
            <person name="Tran Van P."/>
        </authorList>
    </citation>
    <scope>NUCLEOTIDE SEQUENCE</scope>
</reference>
<gene>
    <name evidence="1" type="ORF">TCEB3V08_LOCUS9846</name>
</gene>
<protein>
    <submittedName>
        <fullName evidence="1">Uncharacterized protein</fullName>
    </submittedName>
</protein>
<dbReference type="AlphaFoldDB" id="A0A7R9H7L4"/>
<dbReference type="EMBL" id="OC320914">
    <property type="protein sequence ID" value="CAD7409062.1"/>
    <property type="molecule type" value="Genomic_DNA"/>
</dbReference>
<organism evidence="1">
    <name type="scientific">Timema cristinae</name>
    <name type="common">Walking stick</name>
    <dbReference type="NCBI Taxonomy" id="61476"/>
    <lineage>
        <taxon>Eukaryota</taxon>
        <taxon>Metazoa</taxon>
        <taxon>Ecdysozoa</taxon>
        <taxon>Arthropoda</taxon>
        <taxon>Hexapoda</taxon>
        <taxon>Insecta</taxon>
        <taxon>Pterygota</taxon>
        <taxon>Neoptera</taxon>
        <taxon>Polyneoptera</taxon>
        <taxon>Phasmatodea</taxon>
        <taxon>Timematodea</taxon>
        <taxon>Timematoidea</taxon>
        <taxon>Timematidae</taxon>
        <taxon>Timema</taxon>
    </lineage>
</organism>
<sequence>MTSALANYATEAGYTTHLVFSLQAFPSCWRAQSTTNTCFHYRNTETSSRGANRPNSAHTASLSVLSFIAHQRALTDWTCAALDRTRIKEGNASIKNKLKK</sequence>
<evidence type="ECO:0000313" key="1">
    <source>
        <dbReference type="EMBL" id="CAD7409062.1"/>
    </source>
</evidence>
<proteinExistence type="predicted"/>